<dbReference type="Proteomes" id="UP000184501">
    <property type="component" value="Unassembled WGS sequence"/>
</dbReference>
<evidence type="ECO:0000313" key="2">
    <source>
        <dbReference type="EMBL" id="SHF58195.1"/>
    </source>
</evidence>
<proteinExistence type="predicted"/>
<gene>
    <name evidence="2" type="ORF">SAMN05444320_104167</name>
</gene>
<sequence length="112" mass="11448">MRLVGLISPKRLAIGVTASALAVGMLLAPAAMAAPAEITAPVVSAAADQDVAARYTVTVRCDLVKHGGHTVGKVEGTGSGKTRPAAVAAAKKDADRKVPRGHYKRHCKVIKG</sequence>
<dbReference type="AlphaFoldDB" id="A0A1M5CTZ4"/>
<name>A0A1M5CTZ4_STRHI</name>
<dbReference type="EMBL" id="FQVN01000004">
    <property type="protein sequence ID" value="SHF58195.1"/>
    <property type="molecule type" value="Genomic_DNA"/>
</dbReference>
<feature type="signal peptide" evidence="1">
    <location>
        <begin position="1"/>
        <end position="33"/>
    </location>
</feature>
<organism evidence="2 3">
    <name type="scientific">Streptoalloteichus hindustanus</name>
    <dbReference type="NCBI Taxonomy" id="2017"/>
    <lineage>
        <taxon>Bacteria</taxon>
        <taxon>Bacillati</taxon>
        <taxon>Actinomycetota</taxon>
        <taxon>Actinomycetes</taxon>
        <taxon>Pseudonocardiales</taxon>
        <taxon>Pseudonocardiaceae</taxon>
        <taxon>Streptoalloteichus</taxon>
    </lineage>
</organism>
<accession>A0A1M5CTZ4</accession>
<dbReference type="RefSeq" id="WP_073483070.1">
    <property type="nucleotide sequence ID" value="NZ_FQVN01000004.1"/>
</dbReference>
<keyword evidence="3" id="KW-1185">Reference proteome</keyword>
<protein>
    <submittedName>
        <fullName evidence="2">Uncharacterized protein</fullName>
    </submittedName>
</protein>
<evidence type="ECO:0000256" key="1">
    <source>
        <dbReference type="SAM" id="SignalP"/>
    </source>
</evidence>
<reference evidence="2 3" key="1">
    <citation type="submission" date="2016-11" db="EMBL/GenBank/DDBJ databases">
        <authorList>
            <person name="Jaros S."/>
            <person name="Januszkiewicz K."/>
            <person name="Wedrychowicz H."/>
        </authorList>
    </citation>
    <scope>NUCLEOTIDE SEQUENCE [LARGE SCALE GENOMIC DNA]</scope>
    <source>
        <strain evidence="2 3">DSM 44523</strain>
    </source>
</reference>
<feature type="chain" id="PRO_5012680140" evidence="1">
    <location>
        <begin position="34"/>
        <end position="112"/>
    </location>
</feature>
<keyword evidence="1" id="KW-0732">Signal</keyword>
<evidence type="ECO:0000313" key="3">
    <source>
        <dbReference type="Proteomes" id="UP000184501"/>
    </source>
</evidence>